<keyword evidence="6" id="KW-0156">Chromatin regulator</keyword>
<accession>A0A9W7MUL9</accession>
<reference evidence="15" key="1">
    <citation type="submission" date="2023-05" db="EMBL/GenBank/DDBJ databases">
        <title>Genome and transcriptome analyses reveal genes involved in the formation of fine ridges on petal epidermal cells in Hibiscus trionum.</title>
        <authorList>
            <person name="Koshimizu S."/>
            <person name="Masuda S."/>
            <person name="Ishii T."/>
            <person name="Shirasu K."/>
            <person name="Hoshino A."/>
            <person name="Arita M."/>
        </authorList>
    </citation>
    <scope>NUCLEOTIDE SEQUENCE</scope>
    <source>
        <strain evidence="15">Hamamatsu line</strain>
    </source>
</reference>
<keyword evidence="3" id="KW-0489">Methyltransferase</keyword>
<dbReference type="GO" id="GO:0005634">
    <property type="term" value="C:nucleus"/>
    <property type="evidence" value="ECO:0007669"/>
    <property type="project" value="UniProtKB-SubCell"/>
</dbReference>
<dbReference type="FunFam" id="2.30.280.10:FF:000003">
    <property type="entry name" value="Histone-lysine N-methyltransferase, H3 lysine-9 specific SUVH5"/>
    <property type="match status" value="1"/>
</dbReference>
<evidence type="ECO:0000256" key="5">
    <source>
        <dbReference type="ARBA" id="ARBA00022691"/>
    </source>
</evidence>
<dbReference type="EMBL" id="BSYR01000061">
    <property type="protein sequence ID" value="GMJ12190.1"/>
    <property type="molecule type" value="Genomic_DNA"/>
</dbReference>
<evidence type="ECO:0000259" key="13">
    <source>
        <dbReference type="PROSITE" id="PS50868"/>
    </source>
</evidence>
<evidence type="ECO:0000256" key="8">
    <source>
        <dbReference type="ARBA" id="ARBA00023328"/>
    </source>
</evidence>
<dbReference type="AlphaFoldDB" id="A0A9W7MUL9"/>
<feature type="domain" description="Pre-SET" evidence="12">
    <location>
        <begin position="427"/>
        <end position="488"/>
    </location>
</feature>
<evidence type="ECO:0000256" key="2">
    <source>
        <dbReference type="ARBA" id="ARBA00022454"/>
    </source>
</evidence>
<dbReference type="PROSITE" id="PS50867">
    <property type="entry name" value="PRE_SET"/>
    <property type="match status" value="1"/>
</dbReference>
<dbReference type="GO" id="GO:0000775">
    <property type="term" value="C:chromosome, centromeric region"/>
    <property type="evidence" value="ECO:0007669"/>
    <property type="project" value="UniProtKB-SubCell"/>
</dbReference>
<gene>
    <name evidence="15" type="ORF">HRI_004888200</name>
</gene>
<dbReference type="SMART" id="SM00468">
    <property type="entry name" value="PreSET"/>
    <property type="match status" value="1"/>
</dbReference>
<keyword evidence="16" id="KW-1185">Reference proteome</keyword>
<dbReference type="InterPro" id="IPR001214">
    <property type="entry name" value="SET_dom"/>
</dbReference>
<dbReference type="InterPro" id="IPR003105">
    <property type="entry name" value="SRA_YDG"/>
</dbReference>
<dbReference type="Pfam" id="PF02182">
    <property type="entry name" value="SAD_SRA"/>
    <property type="match status" value="1"/>
</dbReference>
<evidence type="ECO:0000313" key="15">
    <source>
        <dbReference type="EMBL" id="GMJ12190.1"/>
    </source>
</evidence>
<dbReference type="InterPro" id="IPR007728">
    <property type="entry name" value="Pre-SET_dom"/>
</dbReference>
<evidence type="ECO:0000256" key="1">
    <source>
        <dbReference type="ARBA" id="ARBA00004584"/>
    </source>
</evidence>
<organism evidence="15 16">
    <name type="scientific">Hibiscus trionum</name>
    <name type="common">Flower of an hour</name>
    <dbReference type="NCBI Taxonomy" id="183268"/>
    <lineage>
        <taxon>Eukaryota</taxon>
        <taxon>Viridiplantae</taxon>
        <taxon>Streptophyta</taxon>
        <taxon>Embryophyta</taxon>
        <taxon>Tracheophyta</taxon>
        <taxon>Spermatophyta</taxon>
        <taxon>Magnoliopsida</taxon>
        <taxon>eudicotyledons</taxon>
        <taxon>Gunneridae</taxon>
        <taxon>Pentapetalae</taxon>
        <taxon>rosids</taxon>
        <taxon>malvids</taxon>
        <taxon>Malvales</taxon>
        <taxon>Malvaceae</taxon>
        <taxon>Malvoideae</taxon>
        <taxon>Hibiscus</taxon>
    </lineage>
</organism>
<evidence type="ECO:0000259" key="12">
    <source>
        <dbReference type="PROSITE" id="PS50867"/>
    </source>
</evidence>
<dbReference type="InterPro" id="IPR036987">
    <property type="entry name" value="SRA-YDG_sf"/>
</dbReference>
<evidence type="ECO:0000259" key="14">
    <source>
        <dbReference type="PROSITE" id="PS51015"/>
    </source>
</evidence>
<feature type="region of interest" description="Disordered" evidence="10">
    <location>
        <begin position="90"/>
        <end position="117"/>
    </location>
</feature>
<evidence type="ECO:0000256" key="3">
    <source>
        <dbReference type="ARBA" id="ARBA00022603"/>
    </source>
</evidence>
<dbReference type="Gene3D" id="2.30.280.10">
    <property type="entry name" value="SRA-YDG"/>
    <property type="match status" value="1"/>
</dbReference>
<dbReference type="PROSITE" id="PS50868">
    <property type="entry name" value="POST_SET"/>
    <property type="match status" value="1"/>
</dbReference>
<feature type="domain" description="Post-SET" evidence="13">
    <location>
        <begin position="652"/>
        <end position="668"/>
    </location>
</feature>
<evidence type="ECO:0000256" key="7">
    <source>
        <dbReference type="ARBA" id="ARBA00023242"/>
    </source>
</evidence>
<dbReference type="GO" id="GO:0042054">
    <property type="term" value="F:histone methyltransferase activity"/>
    <property type="evidence" value="ECO:0007669"/>
    <property type="project" value="InterPro"/>
</dbReference>
<dbReference type="GO" id="GO:0003690">
    <property type="term" value="F:double-stranded DNA binding"/>
    <property type="evidence" value="ECO:0007669"/>
    <property type="project" value="TreeGrafter"/>
</dbReference>
<dbReference type="GO" id="GO:0032259">
    <property type="term" value="P:methylation"/>
    <property type="evidence" value="ECO:0007669"/>
    <property type="project" value="UniProtKB-KW"/>
</dbReference>
<feature type="region of interest" description="Disordered" evidence="10">
    <location>
        <begin position="37"/>
        <end position="76"/>
    </location>
</feature>
<name>A0A9W7MUL9_HIBTR</name>
<dbReference type="OrthoDB" id="5792673at2759"/>
<dbReference type="InterPro" id="IPR015947">
    <property type="entry name" value="PUA-like_sf"/>
</dbReference>
<evidence type="ECO:0000313" key="16">
    <source>
        <dbReference type="Proteomes" id="UP001165190"/>
    </source>
</evidence>
<dbReference type="Proteomes" id="UP001165190">
    <property type="component" value="Unassembled WGS sequence"/>
</dbReference>
<dbReference type="GO" id="GO:0008270">
    <property type="term" value="F:zinc ion binding"/>
    <property type="evidence" value="ECO:0007669"/>
    <property type="project" value="InterPro"/>
</dbReference>
<comment type="caution">
    <text evidence="15">The sequence shown here is derived from an EMBL/GenBank/DDBJ whole genome shotgun (WGS) entry which is preliminary data.</text>
</comment>
<evidence type="ECO:0000256" key="9">
    <source>
        <dbReference type="PROSITE-ProRule" id="PRU00358"/>
    </source>
</evidence>
<feature type="domain" description="SET" evidence="11">
    <location>
        <begin position="491"/>
        <end position="636"/>
    </location>
</feature>
<dbReference type="SMART" id="SM00317">
    <property type="entry name" value="SET"/>
    <property type="match status" value="1"/>
</dbReference>
<dbReference type="Pfam" id="PF05033">
    <property type="entry name" value="Pre-SET"/>
    <property type="match status" value="1"/>
</dbReference>
<dbReference type="SMART" id="SM00466">
    <property type="entry name" value="SRA"/>
    <property type="match status" value="1"/>
</dbReference>
<dbReference type="SMART" id="SM00508">
    <property type="entry name" value="PostSET"/>
    <property type="match status" value="1"/>
</dbReference>
<dbReference type="PANTHER" id="PTHR45660">
    <property type="entry name" value="HISTONE-LYSINE N-METHYLTRANSFERASE SETMAR"/>
    <property type="match status" value="1"/>
</dbReference>
<dbReference type="SUPFAM" id="SSF82199">
    <property type="entry name" value="SET domain"/>
    <property type="match status" value="1"/>
</dbReference>
<dbReference type="PANTHER" id="PTHR45660:SF73">
    <property type="entry name" value="HISTONE-LYSINE N-METHYLTRANSFERASE, H3 LYSINE-9 SPECIFIC SUVH1"/>
    <property type="match status" value="1"/>
</dbReference>
<keyword evidence="4" id="KW-0808">Transferase</keyword>
<feature type="compositionally biased region" description="Basic residues" evidence="10">
    <location>
        <begin position="101"/>
        <end position="117"/>
    </location>
</feature>
<evidence type="ECO:0000259" key="11">
    <source>
        <dbReference type="PROSITE" id="PS50280"/>
    </source>
</evidence>
<feature type="domain" description="YDG" evidence="14">
    <location>
        <begin position="204"/>
        <end position="352"/>
    </location>
</feature>
<comment type="subcellular location">
    <subcellularLocation>
        <location evidence="1">Chromosome</location>
        <location evidence="1">Centromere</location>
    </subcellularLocation>
    <subcellularLocation>
        <location evidence="9">Nucleus</location>
    </subcellularLocation>
</comment>
<dbReference type="InterPro" id="IPR003616">
    <property type="entry name" value="Post-SET_dom"/>
</dbReference>
<keyword evidence="8" id="KW-0137">Centromere</keyword>
<dbReference type="InterPro" id="IPR051357">
    <property type="entry name" value="H3K9_HMTase_SUVAR3-9"/>
</dbReference>
<dbReference type="PROSITE" id="PS50280">
    <property type="entry name" value="SET"/>
    <property type="match status" value="1"/>
</dbReference>
<evidence type="ECO:0000256" key="6">
    <source>
        <dbReference type="ARBA" id="ARBA00022853"/>
    </source>
</evidence>
<keyword evidence="2" id="KW-0158">Chromosome</keyword>
<dbReference type="InterPro" id="IPR025794">
    <property type="entry name" value="H3-K9-MeTrfase_plant"/>
</dbReference>
<dbReference type="InterPro" id="IPR046341">
    <property type="entry name" value="SET_dom_sf"/>
</dbReference>
<dbReference type="Gene3D" id="2.170.270.10">
    <property type="entry name" value="SET domain"/>
    <property type="match status" value="1"/>
</dbReference>
<keyword evidence="5" id="KW-0949">S-adenosyl-L-methionine</keyword>
<dbReference type="PROSITE" id="PS51575">
    <property type="entry name" value="SAM_MT43_SUVAR39_2"/>
    <property type="match status" value="1"/>
</dbReference>
<keyword evidence="7 9" id="KW-0539">Nucleus</keyword>
<dbReference type="PROSITE" id="PS51015">
    <property type="entry name" value="YDG"/>
    <property type="match status" value="1"/>
</dbReference>
<evidence type="ECO:0000256" key="4">
    <source>
        <dbReference type="ARBA" id="ARBA00022679"/>
    </source>
</evidence>
<dbReference type="SUPFAM" id="SSF88697">
    <property type="entry name" value="PUA domain-like"/>
    <property type="match status" value="1"/>
</dbReference>
<evidence type="ECO:0000256" key="10">
    <source>
        <dbReference type="SAM" id="MobiDB-lite"/>
    </source>
</evidence>
<dbReference type="Pfam" id="PF00856">
    <property type="entry name" value="SET"/>
    <property type="match status" value="1"/>
</dbReference>
<proteinExistence type="predicted"/>
<sequence>MEGGVAGNTVPPNSFDKSQVYDVKPLRSLLPVFPGATNGPPFGTAPPNSPFPSGFSPFFPFSPPQGSPSTPVLNQNHFNSTAVPIRSFRADLPTSNGKNVHSSRKRKLAGSSSVKKKVKRSNESELALAALANFKPGISVVEKDDGNRELVETVLMRFDALRRKVSQIEDSKEPHSEVFKHANLKAGNIMLTKGVRTNGKKRIGVVPGVEIGDIFFFRMELILVGVHSQSMAGIDFMPMKGSDIEGERVAVSIVSAGGYEDDAEDPDVLVYTGQGGNANADKEASDQKLVRGNLALERSLHRANEVRVIRGFKDIFHPTSKVYVYDGLFKVQESWIEKGKTGCNIFKYKLVRTPGQTGAFSTWKSIKKWRADPSSRDGLILPDLTSGAESTPVSLVNEVDDEKGPAYFTYVSTVKYPKSFKLVQPSVGCNCSDACHPGNSNCPCNQKNGGDFPYIANGNLVCRKPMIYECGSSCPCFRNCKNRVSQTGFKVRYEVFKTRGKGWGLRSWDPIRAGTFLCEYAGEVLEKVEGQGGEDVENNDYVFHTNRVYESFKWNHETESAGEASSNTGEAFDIPTPLIISSKNSGNVARFMNHSCSPNVFWQPIMYEQNNEAFLHIAFFTKKHIPPMTELTYDYGTPLHTDGMGSYNADHGKKKCLCGSPKCRGYFY</sequence>
<protein>
    <submittedName>
        <fullName evidence="15">SET DOMAIN PROTEIN 19, SU(VAR)3-9 homolog 3</fullName>
    </submittedName>
</protein>